<dbReference type="Pfam" id="PF16142">
    <property type="entry name" value="DUF4850"/>
    <property type="match status" value="1"/>
</dbReference>
<dbReference type="OrthoDB" id="5689080at2"/>
<protein>
    <recommendedName>
        <fullName evidence="3">DUF4850 domain-containing protein</fullName>
    </recommendedName>
</protein>
<gene>
    <name evidence="1" type="ORF">CA260_19775</name>
</gene>
<dbReference type="Proteomes" id="UP000248926">
    <property type="component" value="Unassembled WGS sequence"/>
</dbReference>
<evidence type="ECO:0000313" key="2">
    <source>
        <dbReference type="Proteomes" id="UP000248926"/>
    </source>
</evidence>
<keyword evidence="2" id="KW-1185">Reference proteome</keyword>
<dbReference type="RefSeq" id="WP_111984796.1">
    <property type="nucleotide sequence ID" value="NZ_NFZS01000006.1"/>
</dbReference>
<dbReference type="EMBL" id="NFZS01000006">
    <property type="protein sequence ID" value="RAO74620.1"/>
    <property type="molecule type" value="Genomic_DNA"/>
</dbReference>
<organism evidence="1 2">
    <name type="scientific">Dyella jiangningensis</name>
    <dbReference type="NCBI Taxonomy" id="1379159"/>
    <lineage>
        <taxon>Bacteria</taxon>
        <taxon>Pseudomonadati</taxon>
        <taxon>Pseudomonadota</taxon>
        <taxon>Gammaproteobacteria</taxon>
        <taxon>Lysobacterales</taxon>
        <taxon>Rhodanobacteraceae</taxon>
        <taxon>Dyella</taxon>
    </lineage>
</organism>
<dbReference type="AlphaFoldDB" id="A0A328NW73"/>
<evidence type="ECO:0000313" key="1">
    <source>
        <dbReference type="EMBL" id="RAO74620.1"/>
    </source>
</evidence>
<reference evidence="1 2" key="1">
    <citation type="journal article" date="2018" name="Genet. Mol. Biol.">
        <title>The genome sequence of Dyella jiangningensis FCAV SCS01 from a lignocellulose-decomposing microbial consortium metagenome reveals potential for biotechnological applications.</title>
        <authorList>
            <person name="Desiderato J.G."/>
            <person name="Alvarenga D.O."/>
            <person name="Constancio M.T.L."/>
            <person name="Alves L.M.C."/>
            <person name="Varani A.M."/>
        </authorList>
    </citation>
    <scope>NUCLEOTIDE SEQUENCE [LARGE SCALE GENOMIC DNA]</scope>
    <source>
        <strain evidence="1 2">FCAV SCS01</strain>
    </source>
</reference>
<comment type="caution">
    <text evidence="1">The sequence shown here is derived from an EMBL/GenBank/DDBJ whole genome shotgun (WGS) entry which is preliminary data.</text>
</comment>
<dbReference type="InterPro" id="IPR032322">
    <property type="entry name" value="DUF4850"/>
</dbReference>
<sequence length="263" mass="27723">MRCPGIFKLIVVVFWSLCLPALHATSGVRELRSTPEMRSAPDADYALHTVTHGGASVTLIDVHAGGGDWLRTDPAKLPPFPSDAPIAGKSPLQWFYGAVAGWMPVPAGWRLQRAEIGMDGGTVYTYTSPDGASTGWITYTVIPACVGCMLDETNGLLPGAGERLATLTGSPPSNLGQTNPVMSWQSRPDECTALFRYRSGGLTVHAAVLTSVPISALDSQKGDLAVADVYAALPGGKSAAAEYLLAHFRQAFPACRSPNGWPG</sequence>
<evidence type="ECO:0008006" key="3">
    <source>
        <dbReference type="Google" id="ProtNLM"/>
    </source>
</evidence>
<proteinExistence type="predicted"/>
<name>A0A328NW73_9GAMM</name>
<accession>A0A328NW73</accession>